<comment type="caution">
    <text evidence="6">The sequence shown here is derived from an EMBL/GenBank/DDBJ whole genome shotgun (WGS) entry which is preliminary data.</text>
</comment>
<keyword evidence="3 4" id="KW-0808">Transferase</keyword>
<dbReference type="AlphaFoldDB" id="A0AAW2TSW2"/>
<dbReference type="PROSITE" id="PS00375">
    <property type="entry name" value="UDPGT"/>
    <property type="match status" value="1"/>
</dbReference>
<dbReference type="EC" id="2.4.1.-" evidence="5"/>
<evidence type="ECO:0000256" key="5">
    <source>
        <dbReference type="RuleBase" id="RU362057"/>
    </source>
</evidence>
<evidence type="ECO:0000256" key="2">
    <source>
        <dbReference type="ARBA" id="ARBA00022676"/>
    </source>
</evidence>
<dbReference type="SUPFAM" id="SSF53756">
    <property type="entry name" value="UDP-Glycosyltransferase/glycogen phosphorylase"/>
    <property type="match status" value="1"/>
</dbReference>
<dbReference type="CDD" id="cd03784">
    <property type="entry name" value="GT1_Gtf-like"/>
    <property type="match status" value="1"/>
</dbReference>
<proteinExistence type="inferred from homology"/>
<evidence type="ECO:0000256" key="1">
    <source>
        <dbReference type="ARBA" id="ARBA00009995"/>
    </source>
</evidence>
<evidence type="ECO:0000256" key="4">
    <source>
        <dbReference type="RuleBase" id="RU003718"/>
    </source>
</evidence>
<dbReference type="PANTHER" id="PTHR48047">
    <property type="entry name" value="GLYCOSYLTRANSFERASE"/>
    <property type="match status" value="1"/>
</dbReference>
<keyword evidence="2 4" id="KW-0328">Glycosyltransferase</keyword>
<gene>
    <name evidence="6" type="ORF">Slati_3980000</name>
</gene>
<organism evidence="6">
    <name type="scientific">Sesamum latifolium</name>
    <dbReference type="NCBI Taxonomy" id="2727402"/>
    <lineage>
        <taxon>Eukaryota</taxon>
        <taxon>Viridiplantae</taxon>
        <taxon>Streptophyta</taxon>
        <taxon>Embryophyta</taxon>
        <taxon>Tracheophyta</taxon>
        <taxon>Spermatophyta</taxon>
        <taxon>Magnoliopsida</taxon>
        <taxon>eudicotyledons</taxon>
        <taxon>Gunneridae</taxon>
        <taxon>Pentapetalae</taxon>
        <taxon>asterids</taxon>
        <taxon>lamiids</taxon>
        <taxon>Lamiales</taxon>
        <taxon>Pedaliaceae</taxon>
        <taxon>Sesamum</taxon>
    </lineage>
</organism>
<comment type="similarity">
    <text evidence="1 4">Belongs to the UDP-glycosyltransferase family.</text>
</comment>
<accession>A0AAW2TSW2</accession>
<protein>
    <recommendedName>
        <fullName evidence="5">Glycosyltransferase</fullName>
        <ecNumber evidence="5">2.4.1.-</ecNumber>
    </recommendedName>
</protein>
<dbReference type="FunFam" id="3.40.50.2000:FF:000071">
    <property type="entry name" value="Glycosyltransferase"/>
    <property type="match status" value="1"/>
</dbReference>
<dbReference type="Gene3D" id="3.40.50.2000">
    <property type="entry name" value="Glycogen Phosphorylase B"/>
    <property type="match status" value="2"/>
</dbReference>
<reference evidence="6" key="2">
    <citation type="journal article" date="2024" name="Plant">
        <title>Genomic evolution and insights into agronomic trait innovations of Sesamum species.</title>
        <authorList>
            <person name="Miao H."/>
            <person name="Wang L."/>
            <person name="Qu L."/>
            <person name="Liu H."/>
            <person name="Sun Y."/>
            <person name="Le M."/>
            <person name="Wang Q."/>
            <person name="Wei S."/>
            <person name="Zheng Y."/>
            <person name="Lin W."/>
            <person name="Duan Y."/>
            <person name="Cao H."/>
            <person name="Xiong S."/>
            <person name="Wang X."/>
            <person name="Wei L."/>
            <person name="Li C."/>
            <person name="Ma Q."/>
            <person name="Ju M."/>
            <person name="Zhao R."/>
            <person name="Li G."/>
            <person name="Mu C."/>
            <person name="Tian Q."/>
            <person name="Mei H."/>
            <person name="Zhang T."/>
            <person name="Gao T."/>
            <person name="Zhang H."/>
        </authorList>
    </citation>
    <scope>NUCLEOTIDE SEQUENCE</scope>
    <source>
        <strain evidence="6">KEN1</strain>
    </source>
</reference>
<evidence type="ECO:0000313" key="6">
    <source>
        <dbReference type="EMBL" id="KAL0406661.1"/>
    </source>
</evidence>
<name>A0AAW2TSW2_9LAMI</name>
<dbReference type="PANTHER" id="PTHR48047:SF45">
    <property type="entry name" value="SCOPOLETIN GLUCOSYLTRANSFERASE-LIKE"/>
    <property type="match status" value="1"/>
</dbReference>
<dbReference type="InterPro" id="IPR002213">
    <property type="entry name" value="UDP_glucos_trans"/>
</dbReference>
<dbReference type="GO" id="GO:0035251">
    <property type="term" value="F:UDP-glucosyltransferase activity"/>
    <property type="evidence" value="ECO:0007669"/>
    <property type="project" value="TreeGrafter"/>
</dbReference>
<dbReference type="InterPro" id="IPR035595">
    <property type="entry name" value="UDP_glycos_trans_CS"/>
</dbReference>
<evidence type="ECO:0000256" key="3">
    <source>
        <dbReference type="ARBA" id="ARBA00022679"/>
    </source>
</evidence>
<dbReference type="Pfam" id="PF00201">
    <property type="entry name" value="UDPGT"/>
    <property type="match status" value="1"/>
</dbReference>
<sequence length="481" mass="53846">MGRQLHIALLPMIAPGHTIPMLDMAMLFTSRGLKTTIIGTPALAGPIKGARESGHDIGLVIIDFPPKGSSLPDNIVSFDQMITPDLLPKFFEALALLQEPAEELLQELSPDCLISDMFLPWTADSAAKFGIPRLVFHGTSCFALCLMEQMYLHKPYKNVSSDSEPFVIPNLPDEFTFTRIQVTEFFEDGNNEFDKLGEQRRESERRSYGVVFNSFYELESAYADHYKKVLGRRAWHIGPLFLCNHTRAKEKAVRGNESSIDEHKCLAWLDSKTPNSVVYVSFGSIVSFTPTQLHEMAVGLEASGQDFIWVVRKEKNEGDNEDWMLQEYEDRIKGRGLIIRGWAPQVMILDHPAIGAFVTHCGWNSTLEGICGGVPMVTWPVFAEQFYNEKLVTEVLRTGVSVGSKKWQTVANEGVPSEAVTKAVGRVMAGEEALAMRKRAKYYKEMARKAVEEGGSSYNSLNAFIDELSIYCSPLKKQDIN</sequence>
<reference evidence="6" key="1">
    <citation type="submission" date="2020-06" db="EMBL/GenBank/DDBJ databases">
        <authorList>
            <person name="Li T."/>
            <person name="Hu X."/>
            <person name="Zhang T."/>
            <person name="Song X."/>
            <person name="Zhang H."/>
            <person name="Dai N."/>
            <person name="Sheng W."/>
            <person name="Hou X."/>
            <person name="Wei L."/>
        </authorList>
    </citation>
    <scope>NUCLEOTIDE SEQUENCE</scope>
    <source>
        <strain evidence="6">KEN1</strain>
        <tissue evidence="6">Leaf</tissue>
    </source>
</reference>
<dbReference type="EMBL" id="JACGWN010000014">
    <property type="protein sequence ID" value="KAL0406661.1"/>
    <property type="molecule type" value="Genomic_DNA"/>
</dbReference>
<dbReference type="FunFam" id="3.40.50.2000:FF:000047">
    <property type="entry name" value="Glycosyltransferase"/>
    <property type="match status" value="1"/>
</dbReference>